<dbReference type="InterPro" id="IPR045455">
    <property type="entry name" value="NrS-1_pol-like_helicase"/>
</dbReference>
<gene>
    <name evidence="2" type="ORF">LCGC14_1027820</name>
</gene>
<sequence>WLKSPTRRQYDGISFAPSDEFGENCYNIWRGYARTPQKGDCGLFWQHIESNICSGHYKDYQYVRKWLAYVFQHPGVIHTALVLIGRQGVGKNSFVEPIGALLGSHFLHLSSLDELLSHFNYHLKNAVLIFANEALWGGNKKELGTLKAMITDKTCVIEGKGKDRIMLPNYKHLIISSNEDWPVHIDPDDRRFFVLRVGEAHKEDHQYFNALQVQLERGGYDALLFDLLNEDLSEFNPRHLPTSDEAFSIKLLSAPVSHRYIYEALKEGCFDIGNVTPNGVWGNIATRSVFADFRAWCADNGYKIEPEENLGRAIRKLIPSTEKKQDRKIGRRNKYCVNDLVTCRLEFQKEYKAGDCIWF</sequence>
<dbReference type="SUPFAM" id="SSF52540">
    <property type="entry name" value="P-loop containing nucleoside triphosphate hydrolases"/>
    <property type="match status" value="1"/>
</dbReference>
<evidence type="ECO:0000313" key="2">
    <source>
        <dbReference type="EMBL" id="KKN11301.1"/>
    </source>
</evidence>
<feature type="domain" description="NrS-1 polymerase-like helicase" evidence="1">
    <location>
        <begin position="83"/>
        <end position="191"/>
    </location>
</feature>
<feature type="non-terminal residue" evidence="2">
    <location>
        <position position="1"/>
    </location>
</feature>
<protein>
    <recommendedName>
        <fullName evidence="1">NrS-1 polymerase-like helicase domain-containing protein</fullName>
    </recommendedName>
</protein>
<accession>A0A0F9QDM7</accession>
<dbReference type="AlphaFoldDB" id="A0A0F9QDM7"/>
<reference evidence="2" key="1">
    <citation type="journal article" date="2015" name="Nature">
        <title>Complex archaea that bridge the gap between prokaryotes and eukaryotes.</title>
        <authorList>
            <person name="Spang A."/>
            <person name="Saw J.H."/>
            <person name="Jorgensen S.L."/>
            <person name="Zaremba-Niedzwiedzka K."/>
            <person name="Martijn J."/>
            <person name="Lind A.E."/>
            <person name="van Eijk R."/>
            <person name="Schleper C."/>
            <person name="Guy L."/>
            <person name="Ettema T.J."/>
        </authorList>
    </citation>
    <scope>NUCLEOTIDE SEQUENCE</scope>
</reference>
<organism evidence="2">
    <name type="scientific">marine sediment metagenome</name>
    <dbReference type="NCBI Taxonomy" id="412755"/>
    <lineage>
        <taxon>unclassified sequences</taxon>
        <taxon>metagenomes</taxon>
        <taxon>ecological metagenomes</taxon>
    </lineage>
</organism>
<dbReference type="Pfam" id="PF19263">
    <property type="entry name" value="DUF5906"/>
    <property type="match status" value="1"/>
</dbReference>
<dbReference type="Gene3D" id="3.40.50.300">
    <property type="entry name" value="P-loop containing nucleotide triphosphate hydrolases"/>
    <property type="match status" value="1"/>
</dbReference>
<name>A0A0F9QDM7_9ZZZZ</name>
<proteinExistence type="predicted"/>
<dbReference type="InterPro" id="IPR027417">
    <property type="entry name" value="P-loop_NTPase"/>
</dbReference>
<dbReference type="EMBL" id="LAZR01004149">
    <property type="protein sequence ID" value="KKN11301.1"/>
    <property type="molecule type" value="Genomic_DNA"/>
</dbReference>
<comment type="caution">
    <text evidence="2">The sequence shown here is derived from an EMBL/GenBank/DDBJ whole genome shotgun (WGS) entry which is preliminary data.</text>
</comment>
<evidence type="ECO:0000259" key="1">
    <source>
        <dbReference type="Pfam" id="PF19263"/>
    </source>
</evidence>